<evidence type="ECO:0000313" key="3">
    <source>
        <dbReference type="Proteomes" id="UP000886476"/>
    </source>
</evidence>
<dbReference type="RefSeq" id="WP_172112286.1">
    <property type="nucleotide sequence ID" value="NZ_JABFDM010000003.1"/>
</dbReference>
<gene>
    <name evidence="2" type="ORF">HL667_19435</name>
</gene>
<organism evidence="2 3">
    <name type="scientific">Bradyrhizobium aeschynomenes</name>
    <dbReference type="NCBI Taxonomy" id="2734909"/>
    <lineage>
        <taxon>Bacteria</taxon>
        <taxon>Pseudomonadati</taxon>
        <taxon>Pseudomonadota</taxon>
        <taxon>Alphaproteobacteria</taxon>
        <taxon>Hyphomicrobiales</taxon>
        <taxon>Nitrobacteraceae</taxon>
        <taxon>Bradyrhizobium</taxon>
    </lineage>
</organism>
<keyword evidence="3" id="KW-1185">Reference proteome</keyword>
<protein>
    <submittedName>
        <fullName evidence="2">Uncharacterized protein</fullName>
    </submittedName>
</protein>
<feature type="region of interest" description="Disordered" evidence="1">
    <location>
        <begin position="57"/>
        <end position="88"/>
    </location>
</feature>
<dbReference type="Proteomes" id="UP000886476">
    <property type="component" value="Unassembled WGS sequence"/>
</dbReference>
<accession>A0ABX2CHJ9</accession>
<comment type="caution">
    <text evidence="2">The sequence shown here is derived from an EMBL/GenBank/DDBJ whole genome shotgun (WGS) entry which is preliminary data.</text>
</comment>
<proteinExistence type="predicted"/>
<sequence>MTIQQDEIELLEQRGNDAELLSLLAFHPEARARHRAVAHRFRLRAIELSKREEAPARRVSASQLDPRSGDLAAGVMPRDCNDVTLARE</sequence>
<feature type="compositionally biased region" description="Basic and acidic residues" evidence="1">
    <location>
        <begin position="79"/>
        <end position="88"/>
    </location>
</feature>
<name>A0ABX2CHJ9_9BRAD</name>
<reference evidence="2" key="1">
    <citation type="submission" date="2020-05" db="EMBL/GenBank/DDBJ databases">
        <title>Nod-independent and nitrogen-fixing Bradyrhizobium aeschynomene sp. nov. isolated from nodules of Aeschynomene indica.</title>
        <authorList>
            <person name="Zhang Z."/>
        </authorList>
    </citation>
    <scope>NUCLEOTIDE SEQUENCE</scope>
    <source>
        <strain evidence="2">83012</strain>
    </source>
</reference>
<dbReference type="EMBL" id="JABFDN010000006">
    <property type="protein sequence ID" value="NPU67185.1"/>
    <property type="molecule type" value="Genomic_DNA"/>
</dbReference>
<evidence type="ECO:0000313" key="2">
    <source>
        <dbReference type="EMBL" id="NPU67185.1"/>
    </source>
</evidence>
<evidence type="ECO:0000256" key="1">
    <source>
        <dbReference type="SAM" id="MobiDB-lite"/>
    </source>
</evidence>